<dbReference type="InterPro" id="IPR036390">
    <property type="entry name" value="WH_DNA-bd_sf"/>
</dbReference>
<keyword evidence="3" id="KW-1185">Reference proteome</keyword>
<dbReference type="InterPro" id="IPR036388">
    <property type="entry name" value="WH-like_DNA-bd_sf"/>
</dbReference>
<gene>
    <name evidence="2" type="ORF">OPDIPICF_04592</name>
</gene>
<dbReference type="SUPFAM" id="SSF81301">
    <property type="entry name" value="Nucleotidyltransferase"/>
    <property type="match status" value="1"/>
</dbReference>
<evidence type="ECO:0000259" key="1">
    <source>
        <dbReference type="Pfam" id="PF18765"/>
    </source>
</evidence>
<feature type="domain" description="Polymerase beta nucleotidyltransferase" evidence="1">
    <location>
        <begin position="135"/>
        <end position="185"/>
    </location>
</feature>
<dbReference type="Gene3D" id="1.10.10.10">
    <property type="entry name" value="Winged helix-like DNA-binding domain superfamily/Winged helix DNA-binding domain"/>
    <property type="match status" value="1"/>
</dbReference>
<evidence type="ECO:0000313" key="2">
    <source>
        <dbReference type="EMBL" id="CAA0103948.1"/>
    </source>
</evidence>
<name>A0A5S9PIT3_9GAMM</name>
<sequence length="223" mass="25043">MHVLSYCMRPLCLYRSKFEPPLFRQNFSLESLKSDNKCNADINLKPRALLYGQPDKSFYLNEVVRHAAMGKGAITRELAKLTDAGLLTVSNQGNQRHYQANVETPIFGELKRIVQKTFGIRGVIQSSLTSILLQLEQAFIYGSIAKGAEHSGSDIDLMLVGEDLSYSDIMLLLESAETQLQRPINPTIYSPDEFSERLAQEQNFLTQVMALPRIDLLRSASGE</sequence>
<dbReference type="SUPFAM" id="SSF46785">
    <property type="entry name" value="Winged helix' DNA-binding domain"/>
    <property type="match status" value="1"/>
</dbReference>
<dbReference type="Gene3D" id="3.30.460.10">
    <property type="entry name" value="Beta Polymerase, domain 2"/>
    <property type="match status" value="1"/>
</dbReference>
<dbReference type="CDD" id="cd05403">
    <property type="entry name" value="NT_KNTase_like"/>
    <property type="match status" value="1"/>
</dbReference>
<reference evidence="2 3" key="1">
    <citation type="submission" date="2019-11" db="EMBL/GenBank/DDBJ databases">
        <authorList>
            <person name="Holert J."/>
        </authorList>
    </citation>
    <scope>NUCLEOTIDE SEQUENCE [LARGE SCALE GENOMIC DNA]</scope>
    <source>
        <strain evidence="2">SB11_3</strain>
    </source>
</reference>
<dbReference type="Proteomes" id="UP000441399">
    <property type="component" value="Unassembled WGS sequence"/>
</dbReference>
<protein>
    <recommendedName>
        <fullName evidence="1">Polymerase beta nucleotidyltransferase domain-containing protein</fullName>
    </recommendedName>
</protein>
<dbReference type="EMBL" id="CACSIO010000011">
    <property type="protein sequence ID" value="CAA0103948.1"/>
    <property type="molecule type" value="Genomic_DNA"/>
</dbReference>
<dbReference type="InterPro" id="IPR041633">
    <property type="entry name" value="Polbeta"/>
</dbReference>
<accession>A0A5S9PIT3</accession>
<dbReference type="Pfam" id="PF18765">
    <property type="entry name" value="Polbeta"/>
    <property type="match status" value="1"/>
</dbReference>
<proteinExistence type="predicted"/>
<organism evidence="2 3">
    <name type="scientific">BD1-7 clade bacterium</name>
    <dbReference type="NCBI Taxonomy" id="2029982"/>
    <lineage>
        <taxon>Bacteria</taxon>
        <taxon>Pseudomonadati</taxon>
        <taxon>Pseudomonadota</taxon>
        <taxon>Gammaproteobacteria</taxon>
        <taxon>Cellvibrionales</taxon>
        <taxon>Spongiibacteraceae</taxon>
        <taxon>BD1-7 clade</taxon>
    </lineage>
</organism>
<dbReference type="AlphaFoldDB" id="A0A5S9PIT3"/>
<dbReference type="InterPro" id="IPR043519">
    <property type="entry name" value="NT_sf"/>
</dbReference>
<evidence type="ECO:0000313" key="3">
    <source>
        <dbReference type="Proteomes" id="UP000441399"/>
    </source>
</evidence>